<feature type="chain" id="PRO_5047418502" evidence="6">
    <location>
        <begin position="21"/>
        <end position="413"/>
    </location>
</feature>
<dbReference type="InterPro" id="IPR002938">
    <property type="entry name" value="FAD-bd"/>
</dbReference>
<keyword evidence="6" id="KW-0732">Signal</keyword>
<keyword evidence="4" id="KW-0560">Oxidoreductase</keyword>
<dbReference type="PANTHER" id="PTHR13789">
    <property type="entry name" value="MONOOXYGENASE"/>
    <property type="match status" value="1"/>
</dbReference>
<evidence type="ECO:0000259" key="7">
    <source>
        <dbReference type="Pfam" id="PF01494"/>
    </source>
</evidence>
<sequence>MARRLSIAVVGGGLAGLATAVALSRADFEVDVFEQTERLGEVGAGINISPQATKALTAIGLGDDLESVGNAMTGQIQRSMYTGEQLAETRLAENGDASSRFGAPYYVFHRADLLDVLARSVDSTRVHLGHRCTGLVEDAGGVTLHLGNGRRHKADIVIGADGIHSQIRRSLYTEEKAHFTGQMVWRALVDGAALPADVLGPHGFCGWIGQGCHIMTYYLRGTSIINITTQSDADSWVEEGWSTKGDPDEMRSCFPGAAPPLQMLLDEVRDCSKWGLFGREPSTDWGRGRIQLIGDAAHPMLPNAGQGAAQAFEDAYVLSRWLDVNREDPELALAEFRNVRIPRAHAIQRQSLLNSKLVHAGDWEKRQETFKARERQGDTPLGMNWIYGYDPESEWRHRREYPLSFASVEDVAV</sequence>
<keyword evidence="3" id="KW-0274">FAD</keyword>
<dbReference type="RefSeq" id="WP_086725833.1">
    <property type="nucleotide sequence ID" value="NZ_MUBM01000104.1"/>
</dbReference>
<keyword evidence="5 8" id="KW-0503">Monooxygenase</keyword>
<comment type="cofactor">
    <cofactor evidence="1">
        <name>FAD</name>
        <dbReference type="ChEBI" id="CHEBI:57692"/>
    </cofactor>
</comment>
<evidence type="ECO:0000256" key="3">
    <source>
        <dbReference type="ARBA" id="ARBA00022827"/>
    </source>
</evidence>
<dbReference type="SUPFAM" id="SSF51905">
    <property type="entry name" value="FAD/NAD(P)-binding domain"/>
    <property type="match status" value="1"/>
</dbReference>
<evidence type="ECO:0000256" key="4">
    <source>
        <dbReference type="ARBA" id="ARBA00023002"/>
    </source>
</evidence>
<proteinExistence type="predicted"/>
<dbReference type="GO" id="GO:0004497">
    <property type="term" value="F:monooxygenase activity"/>
    <property type="evidence" value="ECO:0007669"/>
    <property type="project" value="UniProtKB-KW"/>
</dbReference>
<protein>
    <submittedName>
        <fullName evidence="8">FAD-dependent monooxygenase</fullName>
    </submittedName>
</protein>
<organism evidence="8 9">
    <name type="scientific">Streptomyces carpinensis</name>
    <dbReference type="NCBI Taxonomy" id="66369"/>
    <lineage>
        <taxon>Bacteria</taxon>
        <taxon>Bacillati</taxon>
        <taxon>Actinomycetota</taxon>
        <taxon>Actinomycetes</taxon>
        <taxon>Kitasatosporales</taxon>
        <taxon>Streptomycetaceae</taxon>
        <taxon>Streptomyces</taxon>
    </lineage>
</organism>
<gene>
    <name evidence="8" type="ORF">ABT317_04495</name>
</gene>
<keyword evidence="9" id="KW-1185">Reference proteome</keyword>
<dbReference type="PRINTS" id="PR00420">
    <property type="entry name" value="RNGMNOXGNASE"/>
</dbReference>
<evidence type="ECO:0000256" key="1">
    <source>
        <dbReference type="ARBA" id="ARBA00001974"/>
    </source>
</evidence>
<evidence type="ECO:0000256" key="6">
    <source>
        <dbReference type="SAM" id="SignalP"/>
    </source>
</evidence>
<reference evidence="8 9" key="1">
    <citation type="submission" date="2024-06" db="EMBL/GenBank/DDBJ databases">
        <title>The Natural Products Discovery Center: Release of the First 8490 Sequenced Strains for Exploring Actinobacteria Biosynthetic Diversity.</title>
        <authorList>
            <person name="Kalkreuter E."/>
            <person name="Kautsar S.A."/>
            <person name="Yang D."/>
            <person name="Bader C.D."/>
            <person name="Teijaro C.N."/>
            <person name="Fluegel L."/>
            <person name="Davis C.M."/>
            <person name="Simpson J.R."/>
            <person name="Lauterbach L."/>
            <person name="Steele A.D."/>
            <person name="Gui C."/>
            <person name="Meng S."/>
            <person name="Li G."/>
            <person name="Viehrig K."/>
            <person name="Ye F."/>
            <person name="Su P."/>
            <person name="Kiefer A.F."/>
            <person name="Nichols A."/>
            <person name="Cepeda A.J."/>
            <person name="Yan W."/>
            <person name="Fan B."/>
            <person name="Jiang Y."/>
            <person name="Adhikari A."/>
            <person name="Zheng C.-J."/>
            <person name="Schuster L."/>
            <person name="Cowan T.M."/>
            <person name="Smanski M.J."/>
            <person name="Chevrette M.G."/>
            <person name="De Carvalho L.P.S."/>
            <person name="Shen B."/>
        </authorList>
    </citation>
    <scope>NUCLEOTIDE SEQUENCE [LARGE SCALE GENOMIC DNA]</scope>
    <source>
        <strain evidence="8 9">NPDC000634</strain>
    </source>
</reference>
<feature type="signal peptide" evidence="6">
    <location>
        <begin position="1"/>
        <end position="20"/>
    </location>
</feature>
<evidence type="ECO:0000256" key="5">
    <source>
        <dbReference type="ARBA" id="ARBA00023033"/>
    </source>
</evidence>
<dbReference type="PANTHER" id="PTHR13789:SF318">
    <property type="entry name" value="GERANYLGERANYL DIPHOSPHATE REDUCTASE"/>
    <property type="match status" value="1"/>
</dbReference>
<accession>A0ABV1VWK2</accession>
<dbReference type="Pfam" id="PF01494">
    <property type="entry name" value="FAD_binding_3"/>
    <property type="match status" value="1"/>
</dbReference>
<comment type="caution">
    <text evidence="8">The sequence shown here is derived from an EMBL/GenBank/DDBJ whole genome shotgun (WGS) entry which is preliminary data.</text>
</comment>
<dbReference type="EMBL" id="JBEPCU010000035">
    <property type="protein sequence ID" value="MER6976316.1"/>
    <property type="molecule type" value="Genomic_DNA"/>
</dbReference>
<dbReference type="InterPro" id="IPR036188">
    <property type="entry name" value="FAD/NAD-bd_sf"/>
</dbReference>
<dbReference type="Proteomes" id="UP001458415">
    <property type="component" value="Unassembled WGS sequence"/>
</dbReference>
<evidence type="ECO:0000313" key="9">
    <source>
        <dbReference type="Proteomes" id="UP001458415"/>
    </source>
</evidence>
<evidence type="ECO:0000313" key="8">
    <source>
        <dbReference type="EMBL" id="MER6976316.1"/>
    </source>
</evidence>
<dbReference type="SUPFAM" id="SSF54373">
    <property type="entry name" value="FAD-linked reductases, C-terminal domain"/>
    <property type="match status" value="1"/>
</dbReference>
<dbReference type="Gene3D" id="3.50.50.60">
    <property type="entry name" value="FAD/NAD(P)-binding domain"/>
    <property type="match status" value="1"/>
</dbReference>
<feature type="domain" description="FAD-binding" evidence="7">
    <location>
        <begin position="6"/>
        <end position="322"/>
    </location>
</feature>
<keyword evidence="2" id="KW-0285">Flavoprotein</keyword>
<dbReference type="InterPro" id="IPR050493">
    <property type="entry name" value="FAD-dep_Monooxygenase_BioMet"/>
</dbReference>
<evidence type="ECO:0000256" key="2">
    <source>
        <dbReference type="ARBA" id="ARBA00022630"/>
    </source>
</evidence>
<name>A0ABV1VWK2_9ACTN</name>